<name>A0A3D9C6D3_9FLAO</name>
<dbReference type="EMBL" id="QNVT01000016">
    <property type="protein sequence ID" value="REC61314.1"/>
    <property type="molecule type" value="Genomic_DNA"/>
</dbReference>
<dbReference type="RefSeq" id="WP_115971864.1">
    <property type="nucleotide sequence ID" value="NZ_QNVT01000016.1"/>
</dbReference>
<sequence>MKKTKDIINFFEHVIGDSRLHPSHISMYVALFQLWGRSGFKNPFRIYREEVMKLSMIKSTGTYHKCIRKLNTVGFINYLPSYNPYIGSLIEMIDLENHKITKNRSAQKQKSLPEEHDCFSPPMYYEIELYFRERDISDMEAAQFYSFYHCKNWKLSGNKPMKCWQAAARNWISKANKTQSR</sequence>
<protein>
    <submittedName>
        <fullName evidence="1">Uncharacterized protein</fullName>
    </submittedName>
</protein>
<organism evidence="1 2">
    <name type="scientific">Chryseobacterium pennae</name>
    <dbReference type="NCBI Taxonomy" id="2258962"/>
    <lineage>
        <taxon>Bacteria</taxon>
        <taxon>Pseudomonadati</taxon>
        <taxon>Bacteroidota</taxon>
        <taxon>Flavobacteriia</taxon>
        <taxon>Flavobacteriales</taxon>
        <taxon>Weeksellaceae</taxon>
        <taxon>Chryseobacterium group</taxon>
        <taxon>Chryseobacterium</taxon>
    </lineage>
</organism>
<comment type="caution">
    <text evidence="1">The sequence shown here is derived from an EMBL/GenBank/DDBJ whole genome shotgun (WGS) entry which is preliminary data.</text>
</comment>
<dbReference type="AlphaFoldDB" id="A0A3D9C6D3"/>
<gene>
    <name evidence="1" type="ORF">DRF65_16495</name>
</gene>
<evidence type="ECO:0000313" key="1">
    <source>
        <dbReference type="EMBL" id="REC61314.1"/>
    </source>
</evidence>
<keyword evidence="2" id="KW-1185">Reference proteome</keyword>
<evidence type="ECO:0000313" key="2">
    <source>
        <dbReference type="Proteomes" id="UP000256686"/>
    </source>
</evidence>
<proteinExistence type="predicted"/>
<dbReference type="Proteomes" id="UP000256686">
    <property type="component" value="Unassembled WGS sequence"/>
</dbReference>
<accession>A0A3D9C6D3</accession>
<reference evidence="2" key="1">
    <citation type="submission" date="2018-06" db="EMBL/GenBank/DDBJ databases">
        <authorList>
            <person name="Lum Nde A."/>
            <person name="Hugo C."/>
        </authorList>
    </citation>
    <scope>NUCLEOTIDE SEQUENCE [LARGE SCALE GENOMIC DNA]</scope>
    <source>
        <strain evidence="2">1_F178</strain>
    </source>
</reference>